<dbReference type="Proteomes" id="UP000790787">
    <property type="component" value="Chromosome 12"/>
</dbReference>
<evidence type="ECO:0000313" key="4">
    <source>
        <dbReference type="RefSeq" id="XP_016472246.1"/>
    </source>
</evidence>
<dbReference type="GeneID" id="107794280"/>
<feature type="region of interest" description="Disordered" evidence="1">
    <location>
        <begin position="430"/>
        <end position="534"/>
    </location>
</feature>
<evidence type="ECO:0000256" key="2">
    <source>
        <dbReference type="SAM" id="Phobius"/>
    </source>
</evidence>
<feature type="compositionally biased region" description="Polar residues" evidence="1">
    <location>
        <begin position="475"/>
        <end position="488"/>
    </location>
</feature>
<feature type="compositionally biased region" description="Basic residues" evidence="1">
    <location>
        <begin position="525"/>
        <end position="534"/>
    </location>
</feature>
<organism evidence="3 4">
    <name type="scientific">Nicotiana tabacum</name>
    <name type="common">Common tobacco</name>
    <dbReference type="NCBI Taxonomy" id="4097"/>
    <lineage>
        <taxon>Eukaryota</taxon>
        <taxon>Viridiplantae</taxon>
        <taxon>Streptophyta</taxon>
        <taxon>Embryophyta</taxon>
        <taxon>Tracheophyta</taxon>
        <taxon>Spermatophyta</taxon>
        <taxon>Magnoliopsida</taxon>
        <taxon>eudicotyledons</taxon>
        <taxon>Gunneridae</taxon>
        <taxon>Pentapetalae</taxon>
        <taxon>asterids</taxon>
        <taxon>lamiids</taxon>
        <taxon>Solanales</taxon>
        <taxon>Solanaceae</taxon>
        <taxon>Nicotianoideae</taxon>
        <taxon>Nicotianeae</taxon>
        <taxon>Nicotiana</taxon>
    </lineage>
</organism>
<keyword evidence="3" id="KW-1185">Reference proteome</keyword>
<sequence length="534" mass="59629">MASIINLEKKKKRRIFLALFVCTVVYFVCFLSGPSFTISITSTLLVTDLFIIFGLMGESIAETPVVETKMGELNGSSPTLEVSVSFGKYENDALSWEKWSSFSPNKYLEEVDKCKTLGSVAQKKAYFEAHYQKIAAQKMEQIEQEKQQLEQEKLIESLPTILDESQFQDYRESTEVSDSHFDFERSATEGEEETTRTDVNNSDSVDEPKEDASVDMEVNSLKTSDDGDVPKVEEQSSERGSQDNPKVIRRFDNEPKSKTPKPKPNLKNTARKVHPTIEDRIAAGTKKKIVSPVTKSSRISTPTSKPISTTMVTSSSQPSVKKVNGVSYQRSSNTPAAQTNKVLSRSFISPSQSSNKKFNGSTLQRSKNSPTLEKRRVAPTSLHMSLSLGPPNSTASNTTMRKSLIMETMGDKDIVKRAFRAFQNSFNQEKPDLDMKYSGSKQVSSKRSEQKISTSLTPRKEVERLRKTPEKVISQKGQSGTRSNSLSSRAPKDAGIERKNVNTVRPAGQRTDRSTDKLKEDATKAKIHRLRSNS</sequence>
<feature type="compositionally biased region" description="Basic and acidic residues" evidence="1">
    <location>
        <begin position="510"/>
        <end position="524"/>
    </location>
</feature>
<feature type="compositionally biased region" description="Basic and acidic residues" evidence="1">
    <location>
        <begin position="223"/>
        <end position="241"/>
    </location>
</feature>
<keyword evidence="2" id="KW-0472">Membrane</keyword>
<feature type="compositionally biased region" description="Low complexity" evidence="1">
    <location>
        <begin position="294"/>
        <end position="310"/>
    </location>
</feature>
<keyword evidence="2" id="KW-0812">Transmembrane</keyword>
<feature type="compositionally biased region" description="Basic and acidic residues" evidence="1">
    <location>
        <begin position="458"/>
        <end position="470"/>
    </location>
</feature>
<dbReference type="PaxDb" id="4097-A0A1S4A6Q4"/>
<dbReference type="RefSeq" id="XP_016472246.1">
    <property type="nucleotide sequence ID" value="XM_016616760.1"/>
</dbReference>
<gene>
    <name evidence="4" type="primary">LOC107794280</name>
</gene>
<dbReference type="RefSeq" id="XP_016472246.1">
    <property type="nucleotide sequence ID" value="XM_016616760.2"/>
</dbReference>
<feature type="compositionally biased region" description="Polar residues" evidence="1">
    <location>
        <begin position="439"/>
        <end position="457"/>
    </location>
</feature>
<keyword evidence="2" id="KW-1133">Transmembrane helix</keyword>
<evidence type="ECO:0000256" key="1">
    <source>
        <dbReference type="SAM" id="MobiDB-lite"/>
    </source>
</evidence>
<feature type="region of interest" description="Disordered" evidence="1">
    <location>
        <begin position="169"/>
        <end position="398"/>
    </location>
</feature>
<dbReference type="PANTHER" id="PTHR47286">
    <property type="entry name" value="F3I6.9 PROTEIN"/>
    <property type="match status" value="1"/>
</dbReference>
<dbReference type="STRING" id="4097.A0A1S4A6Q4"/>
<proteinExistence type="predicted"/>
<dbReference type="PANTHER" id="PTHR47286:SF2">
    <property type="entry name" value="F3I6.9 PROTEIN"/>
    <property type="match status" value="1"/>
</dbReference>
<reference evidence="3" key="1">
    <citation type="journal article" date="2014" name="Nat. Commun.">
        <title>The tobacco genome sequence and its comparison with those of tomato and potato.</title>
        <authorList>
            <person name="Sierro N."/>
            <person name="Battey J.N."/>
            <person name="Ouadi S."/>
            <person name="Bakaher N."/>
            <person name="Bovet L."/>
            <person name="Willig A."/>
            <person name="Goepfert S."/>
            <person name="Peitsch M.C."/>
            <person name="Ivanov N.V."/>
        </authorList>
    </citation>
    <scope>NUCLEOTIDE SEQUENCE [LARGE SCALE GENOMIC DNA]</scope>
</reference>
<protein>
    <submittedName>
        <fullName evidence="4">Protein WVD2-like 7 isoform X1</fullName>
    </submittedName>
    <submittedName>
        <fullName evidence="4">Uncharacterized protein LOC107794280 isoform X1</fullName>
    </submittedName>
</protein>
<dbReference type="KEGG" id="nta:107794280"/>
<dbReference type="AlphaFoldDB" id="A0A1S4A6Q4"/>
<feature type="transmembrane region" description="Helical" evidence="2">
    <location>
        <begin position="15"/>
        <end position="33"/>
    </location>
</feature>
<evidence type="ECO:0000313" key="3">
    <source>
        <dbReference type="Proteomes" id="UP000790787"/>
    </source>
</evidence>
<feature type="compositionally biased region" description="Polar residues" evidence="1">
    <location>
        <begin position="326"/>
        <end position="371"/>
    </location>
</feature>
<feature type="compositionally biased region" description="Basic and acidic residues" evidence="1">
    <location>
        <begin position="169"/>
        <end position="196"/>
    </location>
</feature>
<accession>A0A1S4A6Q4</accession>
<dbReference type="OMA" id="MGESIVD"/>
<dbReference type="OrthoDB" id="621651at2759"/>
<reference evidence="4" key="2">
    <citation type="submission" date="2025-08" db="UniProtKB">
        <authorList>
            <consortium name="RefSeq"/>
        </authorList>
    </citation>
    <scope>IDENTIFICATION</scope>
    <source>
        <tissue evidence="4">Leaf</tissue>
    </source>
</reference>
<name>A0A1S4A6Q4_TOBAC</name>
<feature type="compositionally biased region" description="Basic and acidic residues" evidence="1">
    <location>
        <begin position="490"/>
        <end position="500"/>
    </location>
</feature>